<evidence type="ECO:0000259" key="3">
    <source>
        <dbReference type="PROSITE" id="PS50004"/>
    </source>
</evidence>
<dbReference type="GO" id="GO:0016020">
    <property type="term" value="C:membrane"/>
    <property type="evidence" value="ECO:0007669"/>
    <property type="project" value="TreeGrafter"/>
</dbReference>
<comment type="caution">
    <text evidence="4">The sequence shown here is derived from an EMBL/GenBank/DDBJ whole genome shotgun (WGS) entry which is preliminary data.</text>
</comment>
<sequence length="199" mass="22382">MSGSSHQRLKGILSVTVLKAKNLKKADWFGENDCYVVVSLEPVTARPGDEIQQTETYQKTQIHDGLHPIYNEKLVFPVPHRLELLYVQVWDSDPGKDDLLGYGTLNLIDDELGGRYDTNLDKEWLHTATIPLITDDGKNNSTLELVLHYIPESIAAYMSKKFNATQADVKKKITQKVVEKVTGATTTTEKVRTYVGIHV</sequence>
<dbReference type="SUPFAM" id="SSF49562">
    <property type="entry name" value="C2 domain (Calcium/lipid-binding domain, CaLB)"/>
    <property type="match status" value="1"/>
</dbReference>
<dbReference type="PANTHER" id="PTHR45911:SF4">
    <property type="entry name" value="MULTIPLE C2 AND TRANSMEMBRANE DOMAIN-CONTAINING PROTEIN"/>
    <property type="match status" value="1"/>
</dbReference>
<dbReference type="AlphaFoldDB" id="A0A813Q5Z5"/>
<gene>
    <name evidence="4" type="ORF">VCS650_LOCUS1902</name>
</gene>
<dbReference type="InterPro" id="IPR035892">
    <property type="entry name" value="C2_domain_sf"/>
</dbReference>
<dbReference type="SMART" id="SM00239">
    <property type="entry name" value="C2"/>
    <property type="match status" value="1"/>
</dbReference>
<evidence type="ECO:0000256" key="1">
    <source>
        <dbReference type="ARBA" id="ARBA00022723"/>
    </source>
</evidence>
<dbReference type="PANTHER" id="PTHR45911">
    <property type="entry name" value="C2 DOMAIN-CONTAINING PROTEIN"/>
    <property type="match status" value="1"/>
</dbReference>
<evidence type="ECO:0000313" key="4">
    <source>
        <dbReference type="EMBL" id="CAF0762640.1"/>
    </source>
</evidence>
<dbReference type="Gene3D" id="2.60.40.150">
    <property type="entry name" value="C2 domain"/>
    <property type="match status" value="1"/>
</dbReference>
<organism evidence="4 5">
    <name type="scientific">Adineta steineri</name>
    <dbReference type="NCBI Taxonomy" id="433720"/>
    <lineage>
        <taxon>Eukaryota</taxon>
        <taxon>Metazoa</taxon>
        <taxon>Spiralia</taxon>
        <taxon>Gnathifera</taxon>
        <taxon>Rotifera</taxon>
        <taxon>Eurotatoria</taxon>
        <taxon>Bdelloidea</taxon>
        <taxon>Adinetida</taxon>
        <taxon>Adinetidae</taxon>
        <taxon>Adineta</taxon>
    </lineage>
</organism>
<dbReference type="Proteomes" id="UP000663891">
    <property type="component" value="Unassembled WGS sequence"/>
</dbReference>
<dbReference type="PROSITE" id="PS50004">
    <property type="entry name" value="C2"/>
    <property type="match status" value="1"/>
</dbReference>
<evidence type="ECO:0000313" key="5">
    <source>
        <dbReference type="Proteomes" id="UP000663891"/>
    </source>
</evidence>
<keyword evidence="2" id="KW-0106">Calcium</keyword>
<dbReference type="GO" id="GO:0005509">
    <property type="term" value="F:calcium ion binding"/>
    <property type="evidence" value="ECO:0007669"/>
    <property type="project" value="TreeGrafter"/>
</dbReference>
<accession>A0A813Q5Z5</accession>
<proteinExistence type="predicted"/>
<reference evidence="4" key="1">
    <citation type="submission" date="2021-02" db="EMBL/GenBank/DDBJ databases">
        <authorList>
            <person name="Nowell W R."/>
        </authorList>
    </citation>
    <scope>NUCLEOTIDE SEQUENCE</scope>
</reference>
<dbReference type="EMBL" id="CAJNON010000009">
    <property type="protein sequence ID" value="CAF0762640.1"/>
    <property type="molecule type" value="Genomic_DNA"/>
</dbReference>
<dbReference type="OrthoDB" id="270970at2759"/>
<dbReference type="Pfam" id="PF00168">
    <property type="entry name" value="C2"/>
    <property type="match status" value="1"/>
</dbReference>
<name>A0A813Q5Z5_9BILA</name>
<evidence type="ECO:0000256" key="2">
    <source>
        <dbReference type="ARBA" id="ARBA00022837"/>
    </source>
</evidence>
<protein>
    <recommendedName>
        <fullName evidence="3">C2 domain-containing protein</fullName>
    </recommendedName>
</protein>
<keyword evidence="1" id="KW-0479">Metal-binding</keyword>
<dbReference type="InterPro" id="IPR000008">
    <property type="entry name" value="C2_dom"/>
</dbReference>
<feature type="domain" description="C2" evidence="3">
    <location>
        <begin position="1"/>
        <end position="120"/>
    </location>
</feature>